<sequence>MSAPSNSKYKVLCIHGYRQNAKIFREKMGAFRKIMKSQAEFVFITAPNDVTEILPNCENAESATAENDSNRGWWFSTREKSYRAQDFTDIDDGFITSVDVIRAAFREHGPFDGVLGFSQGASMVSILCGMREQGDPDIQFKFAVLVAGYKSRSGCHDTFYTKPISVPSLHVFGDTDQVIPKEMSIDLQKYFLDPKTIEHPGGHFIPATGQHKPTYRTFIESISRS</sequence>
<proteinExistence type="inferred from homology"/>
<evidence type="ECO:0000256" key="2">
    <source>
        <dbReference type="ARBA" id="ARBA00022801"/>
    </source>
</evidence>
<feature type="domain" description="Serine hydrolase" evidence="3">
    <location>
        <begin position="7"/>
        <end position="212"/>
    </location>
</feature>
<dbReference type="InterPro" id="IPR050593">
    <property type="entry name" value="LovG"/>
</dbReference>
<gene>
    <name evidence="5" type="primary">LOC106806293</name>
</gene>
<dbReference type="InterPro" id="IPR005645">
    <property type="entry name" value="FSH-like_dom"/>
</dbReference>
<evidence type="ECO:0000259" key="3">
    <source>
        <dbReference type="Pfam" id="PF03959"/>
    </source>
</evidence>
<dbReference type="Pfam" id="PF03959">
    <property type="entry name" value="FSH1"/>
    <property type="match status" value="1"/>
</dbReference>
<dbReference type="PANTHER" id="PTHR48070">
    <property type="entry name" value="ESTERASE OVCA2"/>
    <property type="match status" value="1"/>
</dbReference>
<evidence type="ECO:0000313" key="5">
    <source>
        <dbReference type="RefSeq" id="XP_014663668.1"/>
    </source>
</evidence>
<keyword evidence="4" id="KW-1185">Reference proteome</keyword>
<dbReference type="Proteomes" id="UP000695022">
    <property type="component" value="Unplaced"/>
</dbReference>
<keyword evidence="2" id="KW-0378">Hydrolase</keyword>
<name>A0ABM1DUP7_PRICU</name>
<accession>A0ABM1DUP7</accession>
<evidence type="ECO:0000313" key="4">
    <source>
        <dbReference type="Proteomes" id="UP000695022"/>
    </source>
</evidence>
<protein>
    <submittedName>
        <fullName evidence="5">Ovarian cancer-associated gene 2 protein homolog</fullName>
    </submittedName>
</protein>
<organism evidence="4 5">
    <name type="scientific">Priapulus caudatus</name>
    <name type="common">Priapulid worm</name>
    <dbReference type="NCBI Taxonomy" id="37621"/>
    <lineage>
        <taxon>Eukaryota</taxon>
        <taxon>Metazoa</taxon>
        <taxon>Ecdysozoa</taxon>
        <taxon>Scalidophora</taxon>
        <taxon>Priapulida</taxon>
        <taxon>Priapulimorpha</taxon>
        <taxon>Priapulimorphida</taxon>
        <taxon>Priapulidae</taxon>
        <taxon>Priapulus</taxon>
    </lineage>
</organism>
<comment type="similarity">
    <text evidence="1">Belongs to the LovG family.</text>
</comment>
<dbReference type="GeneID" id="106806293"/>
<dbReference type="PANTHER" id="PTHR48070:SF6">
    <property type="entry name" value="ESTERASE OVCA2"/>
    <property type="match status" value="1"/>
</dbReference>
<dbReference type="Gene3D" id="3.40.50.1820">
    <property type="entry name" value="alpha/beta hydrolase"/>
    <property type="match status" value="1"/>
</dbReference>
<dbReference type="SUPFAM" id="SSF53474">
    <property type="entry name" value="alpha/beta-Hydrolases"/>
    <property type="match status" value="1"/>
</dbReference>
<dbReference type="InterPro" id="IPR029058">
    <property type="entry name" value="AB_hydrolase_fold"/>
</dbReference>
<dbReference type="RefSeq" id="XP_014663668.1">
    <property type="nucleotide sequence ID" value="XM_014808182.1"/>
</dbReference>
<reference evidence="5" key="1">
    <citation type="submission" date="2025-08" db="UniProtKB">
        <authorList>
            <consortium name="RefSeq"/>
        </authorList>
    </citation>
    <scope>IDENTIFICATION</scope>
</reference>
<evidence type="ECO:0000256" key="1">
    <source>
        <dbReference type="ARBA" id="ARBA00005863"/>
    </source>
</evidence>